<keyword evidence="4" id="KW-1185">Reference proteome</keyword>
<dbReference type="STRING" id="1108044.GOOTI_211_00050"/>
<keyword evidence="1" id="KW-0378">Hydrolase</keyword>
<accession>H5TS94</accession>
<comment type="caution">
    <text evidence="3">The sequence shown here is derived from an EMBL/GenBank/DDBJ whole genome shotgun (WGS) entry which is preliminary data.</text>
</comment>
<dbReference type="InterPro" id="IPR013094">
    <property type="entry name" value="AB_hydrolase_3"/>
</dbReference>
<dbReference type="PANTHER" id="PTHR48081:SF8">
    <property type="entry name" value="ALPHA_BETA HYDROLASE FOLD-3 DOMAIN-CONTAINING PROTEIN-RELATED"/>
    <property type="match status" value="1"/>
</dbReference>
<dbReference type="InterPro" id="IPR050300">
    <property type="entry name" value="GDXG_lipolytic_enzyme"/>
</dbReference>
<reference evidence="3" key="1">
    <citation type="submission" date="2012-02" db="EMBL/GenBank/DDBJ databases">
        <title>Whole genome shotgun sequence of Gordonia otitidis NBRC 100426.</title>
        <authorList>
            <person name="Yoshida I."/>
            <person name="Hosoyama A."/>
            <person name="Tsuchikane K."/>
            <person name="Katsumata H."/>
            <person name="Yamazaki S."/>
            <person name="Fujita N."/>
        </authorList>
    </citation>
    <scope>NUCLEOTIDE SEQUENCE [LARGE SCALE GENOMIC DNA]</scope>
    <source>
        <strain evidence="3">NBRC 100426</strain>
    </source>
</reference>
<proteinExistence type="predicted"/>
<organism evidence="3 4">
    <name type="scientific">Gordonia otitidis (strain DSM 44809 / CCUG 52243 / JCM 12355 / NBRC 100426 / IFM 10032)</name>
    <dbReference type="NCBI Taxonomy" id="1108044"/>
    <lineage>
        <taxon>Bacteria</taxon>
        <taxon>Bacillati</taxon>
        <taxon>Actinomycetota</taxon>
        <taxon>Actinomycetes</taxon>
        <taxon>Mycobacteriales</taxon>
        <taxon>Gordoniaceae</taxon>
        <taxon>Gordonia</taxon>
    </lineage>
</organism>
<gene>
    <name evidence="3" type="ORF">GOOTI_211_00050</name>
</gene>
<dbReference type="Proteomes" id="UP000005038">
    <property type="component" value="Unassembled WGS sequence"/>
</dbReference>
<feature type="domain" description="Alpha/beta hydrolase fold-3" evidence="2">
    <location>
        <begin position="70"/>
        <end position="267"/>
    </location>
</feature>
<dbReference type="OrthoDB" id="3181909at2"/>
<dbReference type="PANTHER" id="PTHR48081">
    <property type="entry name" value="AB HYDROLASE SUPERFAMILY PROTEIN C4A8.06C"/>
    <property type="match status" value="1"/>
</dbReference>
<evidence type="ECO:0000256" key="1">
    <source>
        <dbReference type="ARBA" id="ARBA00022801"/>
    </source>
</evidence>
<evidence type="ECO:0000313" key="4">
    <source>
        <dbReference type="Proteomes" id="UP000005038"/>
    </source>
</evidence>
<dbReference type="RefSeq" id="WP_007240534.1">
    <property type="nucleotide sequence ID" value="NZ_BAFB01000211.1"/>
</dbReference>
<dbReference type="Gene3D" id="3.40.50.1820">
    <property type="entry name" value="alpha/beta hydrolase"/>
    <property type="match status" value="1"/>
</dbReference>
<sequence length="297" mass="32058">MTTSDVAPDLRRTARWIPHGLGLRHLPIPVLRVGGLKLSRLRGVPTVAIAPGVTVRLHRSAGAQVTGAAMLWIHGGGYVLGSAGQDDVYCRDLADTTGVTVAAVNYRLAPAFPYPTPSEDCYTALSWLAEQPWVDRDRIAIGGASAGGGLAAALALLARDRGDIPLAAQVLVYPMLDDRTASTPSGRRFVLWSERDNQRAWDLYLGSADRNVAVPARRSDLGGLPPTWLGVGTCDLFHDETLDYARRLRAADVPCEVEIAPGAFHAFDQLAPKAPTTQRFNTSLRTFLRTRLETVVS</sequence>
<name>H5TS94_GORO1</name>
<dbReference type="AlphaFoldDB" id="H5TS94"/>
<dbReference type="SUPFAM" id="SSF53474">
    <property type="entry name" value="alpha/beta-Hydrolases"/>
    <property type="match status" value="1"/>
</dbReference>
<dbReference type="EMBL" id="BAFB01000211">
    <property type="protein sequence ID" value="GAB36352.1"/>
    <property type="molecule type" value="Genomic_DNA"/>
</dbReference>
<protein>
    <submittedName>
        <fullName evidence="3">Esterase</fullName>
    </submittedName>
</protein>
<dbReference type="GO" id="GO:0016787">
    <property type="term" value="F:hydrolase activity"/>
    <property type="evidence" value="ECO:0007669"/>
    <property type="project" value="UniProtKB-KW"/>
</dbReference>
<evidence type="ECO:0000313" key="3">
    <source>
        <dbReference type="EMBL" id="GAB36352.1"/>
    </source>
</evidence>
<evidence type="ECO:0000259" key="2">
    <source>
        <dbReference type="Pfam" id="PF07859"/>
    </source>
</evidence>
<dbReference type="InterPro" id="IPR029058">
    <property type="entry name" value="AB_hydrolase_fold"/>
</dbReference>
<dbReference type="Pfam" id="PF07859">
    <property type="entry name" value="Abhydrolase_3"/>
    <property type="match status" value="1"/>
</dbReference>